<evidence type="ECO:0000256" key="7">
    <source>
        <dbReference type="SAM" id="MobiDB-lite"/>
    </source>
</evidence>
<feature type="compositionally biased region" description="Basic and acidic residues" evidence="7">
    <location>
        <begin position="268"/>
        <end position="287"/>
    </location>
</feature>
<dbReference type="PANTHER" id="PTHR17204:SF5">
    <property type="entry name" value="PRE-MRNA-PROCESSING FACTOR 39"/>
    <property type="match status" value="1"/>
</dbReference>
<dbReference type="SMART" id="SM00386">
    <property type="entry name" value="HAT"/>
    <property type="match status" value="2"/>
</dbReference>
<keyword evidence="5" id="KW-0539">Nucleus</keyword>
<dbReference type="GO" id="GO:0030627">
    <property type="term" value="F:pre-mRNA 5'-splice site binding"/>
    <property type="evidence" value="ECO:0007669"/>
    <property type="project" value="TreeGrafter"/>
</dbReference>
<reference evidence="8" key="1">
    <citation type="submission" date="2021-02" db="EMBL/GenBank/DDBJ databases">
        <authorList>
            <person name="Bekaert M."/>
        </authorList>
    </citation>
    <scope>NUCLEOTIDE SEQUENCE</scope>
    <source>
        <strain evidence="8">IoA-00</strain>
    </source>
</reference>
<dbReference type="SUPFAM" id="SSF48452">
    <property type="entry name" value="TPR-like"/>
    <property type="match status" value="1"/>
</dbReference>
<evidence type="ECO:0000256" key="1">
    <source>
        <dbReference type="ARBA" id="ARBA00004123"/>
    </source>
</evidence>
<feature type="region of interest" description="Disordered" evidence="7">
    <location>
        <begin position="258"/>
        <end position="304"/>
    </location>
</feature>
<comment type="subcellular location">
    <subcellularLocation>
        <location evidence="1">Nucleus</location>
    </subcellularLocation>
</comment>
<dbReference type="InterPro" id="IPR011990">
    <property type="entry name" value="TPR-like_helical_dom_sf"/>
</dbReference>
<feature type="region of interest" description="Disordered" evidence="7">
    <location>
        <begin position="26"/>
        <end position="57"/>
    </location>
</feature>
<keyword evidence="2" id="KW-0507">mRNA processing</keyword>
<evidence type="ECO:0000313" key="9">
    <source>
        <dbReference type="Proteomes" id="UP000675881"/>
    </source>
</evidence>
<dbReference type="Pfam" id="PF23241">
    <property type="entry name" value="HAT_PRP39_C"/>
    <property type="match status" value="1"/>
</dbReference>
<evidence type="ECO:0000256" key="2">
    <source>
        <dbReference type="ARBA" id="ARBA00022664"/>
    </source>
</evidence>
<gene>
    <name evidence="8" type="ORF">LSAA_2837</name>
</gene>
<evidence type="ECO:0000256" key="4">
    <source>
        <dbReference type="ARBA" id="ARBA00023187"/>
    </source>
</evidence>
<comment type="similarity">
    <text evidence="6">Belongs to the PRP39 family.</text>
</comment>
<dbReference type="GO" id="GO:0005685">
    <property type="term" value="C:U1 snRNP"/>
    <property type="evidence" value="ECO:0007669"/>
    <property type="project" value="TreeGrafter"/>
</dbReference>
<dbReference type="OrthoDB" id="10265668at2759"/>
<keyword evidence="3" id="KW-0677">Repeat</keyword>
<dbReference type="PANTHER" id="PTHR17204">
    <property type="entry name" value="PRE-MRNA PROCESSING PROTEIN PRP39-RELATED"/>
    <property type="match status" value="1"/>
</dbReference>
<dbReference type="Proteomes" id="UP000675881">
    <property type="component" value="Chromosome 11"/>
</dbReference>
<feature type="compositionally biased region" description="Low complexity" evidence="7">
    <location>
        <begin position="289"/>
        <end position="304"/>
    </location>
</feature>
<keyword evidence="4" id="KW-0508">mRNA splicing</keyword>
<keyword evidence="9" id="KW-1185">Reference proteome</keyword>
<dbReference type="InterPro" id="IPR059164">
    <property type="entry name" value="HAT_PRP39_C"/>
</dbReference>
<evidence type="ECO:0000256" key="3">
    <source>
        <dbReference type="ARBA" id="ARBA00022737"/>
    </source>
</evidence>
<evidence type="ECO:0000256" key="5">
    <source>
        <dbReference type="ARBA" id="ARBA00023242"/>
    </source>
</evidence>
<protein>
    <submittedName>
        <fullName evidence="8">PRPF39</fullName>
    </submittedName>
</protein>
<dbReference type="Gene3D" id="1.25.40.10">
    <property type="entry name" value="Tetratricopeptide repeat domain"/>
    <property type="match status" value="1"/>
</dbReference>
<dbReference type="AlphaFoldDB" id="A0A7R8H1U0"/>
<dbReference type="GO" id="GO:0071004">
    <property type="term" value="C:U2-type prespliceosome"/>
    <property type="evidence" value="ECO:0007669"/>
    <property type="project" value="TreeGrafter"/>
</dbReference>
<proteinExistence type="inferred from homology"/>
<evidence type="ECO:0000313" key="8">
    <source>
        <dbReference type="EMBL" id="CAF2800759.1"/>
    </source>
</evidence>
<organism evidence="8 9">
    <name type="scientific">Lepeophtheirus salmonis</name>
    <name type="common">Salmon louse</name>
    <name type="synonym">Caligus salmonis</name>
    <dbReference type="NCBI Taxonomy" id="72036"/>
    <lineage>
        <taxon>Eukaryota</taxon>
        <taxon>Metazoa</taxon>
        <taxon>Ecdysozoa</taxon>
        <taxon>Arthropoda</taxon>
        <taxon>Crustacea</taxon>
        <taxon>Multicrustacea</taxon>
        <taxon>Hexanauplia</taxon>
        <taxon>Copepoda</taxon>
        <taxon>Siphonostomatoida</taxon>
        <taxon>Caligidae</taxon>
        <taxon>Lepeophtheirus</taxon>
    </lineage>
</organism>
<evidence type="ECO:0000256" key="6">
    <source>
        <dbReference type="ARBA" id="ARBA00038019"/>
    </source>
</evidence>
<dbReference type="GO" id="GO:0000243">
    <property type="term" value="C:commitment complex"/>
    <property type="evidence" value="ECO:0007669"/>
    <property type="project" value="TreeGrafter"/>
</dbReference>
<dbReference type="GO" id="GO:0000395">
    <property type="term" value="P:mRNA 5'-splice site recognition"/>
    <property type="evidence" value="ECO:0007669"/>
    <property type="project" value="TreeGrafter"/>
</dbReference>
<dbReference type="InterPro" id="IPR003107">
    <property type="entry name" value="HAT"/>
</dbReference>
<sequence length="338" mass="39142">MKPLERGQLKNWSEYLDFEIGRLTNKVKKKRKSSKEETDDQGEDKKEAEEKEEEDSLPVDDTRVEILFERCLIACALYEEFWFKYIDWLSKRKGDNTEMIRSVYRKACEHHLRGKVDIHLRRAEFEEKLGNLLLASEILSKLESKHPEAVGFSLKRINLERRQGNHDQVRKLFGIIIEKKSGSIRTEIAVKYARYLRLCHGDMSSALQILQDAIPHDEKNPKIYLQILNLHLHSNPIDLEKITILLDSAMDKLESAKTKNAQLRKEHRAVIEESSNDKSEEGKKDEDSSNSTSNSASYNAHHNSQYQQYGARYSSNYNYNGSGYGSYYQGYGGSYAGY</sequence>
<name>A0A7R8H1U0_LEPSM</name>
<accession>A0A7R8H1U0</accession>
<dbReference type="EMBL" id="HG994590">
    <property type="protein sequence ID" value="CAF2800759.1"/>
    <property type="molecule type" value="Genomic_DNA"/>
</dbReference>